<dbReference type="InParanoid" id="A0A6P8JAB6"/>
<dbReference type="RefSeq" id="XP_031573770.1">
    <property type="nucleotide sequence ID" value="XM_031717910.1"/>
</dbReference>
<evidence type="ECO:0000313" key="1">
    <source>
        <dbReference type="Proteomes" id="UP000515163"/>
    </source>
</evidence>
<dbReference type="GO" id="GO:0000447">
    <property type="term" value="P:endonucleolytic cleavage in ITS1 to separate SSU-rRNA from 5.8S rRNA and LSU-rRNA from tricistronic rRNA transcript (SSU-rRNA, 5.8S rRNA, LSU-rRNA)"/>
    <property type="evidence" value="ECO:0007669"/>
    <property type="project" value="TreeGrafter"/>
</dbReference>
<dbReference type="GO" id="GO:0004526">
    <property type="term" value="F:ribonuclease P activity"/>
    <property type="evidence" value="ECO:0007669"/>
    <property type="project" value="TreeGrafter"/>
</dbReference>
<dbReference type="GO" id="GO:0001682">
    <property type="term" value="P:tRNA 5'-leader removal"/>
    <property type="evidence" value="ECO:0007669"/>
    <property type="project" value="InterPro"/>
</dbReference>
<accession>A0A6P8JAB6</accession>
<dbReference type="Pfam" id="PF08584">
    <property type="entry name" value="Ribonuc_P_40"/>
    <property type="match status" value="1"/>
</dbReference>
<keyword evidence="1" id="KW-1185">Reference proteome</keyword>
<dbReference type="GO" id="GO:0000172">
    <property type="term" value="C:ribonuclease MRP complex"/>
    <property type="evidence" value="ECO:0007669"/>
    <property type="project" value="TreeGrafter"/>
</dbReference>
<proteinExistence type="predicted"/>
<organism evidence="1 2">
    <name type="scientific">Actinia tenebrosa</name>
    <name type="common">Australian red waratah sea anemone</name>
    <dbReference type="NCBI Taxonomy" id="6105"/>
    <lineage>
        <taxon>Eukaryota</taxon>
        <taxon>Metazoa</taxon>
        <taxon>Cnidaria</taxon>
        <taxon>Anthozoa</taxon>
        <taxon>Hexacorallia</taxon>
        <taxon>Actiniaria</taxon>
        <taxon>Actiniidae</taxon>
        <taxon>Actinia</taxon>
    </lineage>
</organism>
<dbReference type="GO" id="GO:0030681">
    <property type="term" value="C:multimeric ribonuclease P complex"/>
    <property type="evidence" value="ECO:0007669"/>
    <property type="project" value="TreeGrafter"/>
</dbReference>
<gene>
    <name evidence="2" type="primary">LOC116307637</name>
</gene>
<name>A0A6P8JAB6_ACTTE</name>
<dbReference type="InterPro" id="IPR013893">
    <property type="entry name" value="RNase_P_Rpp40"/>
</dbReference>
<dbReference type="OrthoDB" id="63112at2759"/>
<sequence>MADVKQFKTPKRRLVFEKNSLEDTKQRHKKQITEHYFNHSVSLVIPGCAIGTVKHYFREHLPSLDEFCVAVLPLHVFIEKEFIEKFIRQGNFYALSRKTKLDTENCVAVLPTGILLLSLDKDTYEELGLVGKQSIFQNKLRFIVEIDLKSPSFHPGKNLYERVRWCLKEHLDLEFEFVFTWTDTDNKLDIKDIQSHFRLYKCCPFKNKEDIRSLSNARIPVVNSQETQLTDKDNDNISCAGASGFYEWLGSIHCDIECSSGSPDSYVSTFTCPNPSTVSKEMVKCQWTGFITPQRILNLLEASRSFLQCSPEKPPWIALNVWGFADTPVSWLKNEHGFHYEGDNMYTMIIFPSDIYWCYMALGSNDVCS</sequence>
<dbReference type="GeneID" id="116307637"/>
<reference evidence="2" key="1">
    <citation type="submission" date="2025-08" db="UniProtKB">
        <authorList>
            <consortium name="RefSeq"/>
        </authorList>
    </citation>
    <scope>IDENTIFICATION</scope>
    <source>
        <tissue evidence="2">Tentacle</tissue>
    </source>
</reference>
<protein>
    <submittedName>
        <fullName evidence="2">Ribonuclease P protein subunit p40-like isoform X1</fullName>
    </submittedName>
</protein>
<dbReference type="GO" id="GO:0000171">
    <property type="term" value="F:ribonuclease MRP activity"/>
    <property type="evidence" value="ECO:0007669"/>
    <property type="project" value="TreeGrafter"/>
</dbReference>
<dbReference type="AlphaFoldDB" id="A0A6P8JAB6"/>
<dbReference type="Proteomes" id="UP000515163">
    <property type="component" value="Unplaced"/>
</dbReference>
<dbReference type="KEGG" id="aten:116307637"/>
<evidence type="ECO:0000313" key="2">
    <source>
        <dbReference type="RefSeq" id="XP_031573770.1"/>
    </source>
</evidence>
<dbReference type="FunCoup" id="A0A6P8JAB6">
    <property type="interactions" value="491"/>
</dbReference>
<dbReference type="PANTHER" id="PTHR15396">
    <property type="entry name" value="RIBONUCLEASE P PROTEIN SUBUNIT P40"/>
    <property type="match status" value="1"/>
</dbReference>
<dbReference type="PANTHER" id="PTHR15396:SF1">
    <property type="entry name" value="RIBONUCLEASE P PROTEIN SUBUNIT P40"/>
    <property type="match status" value="1"/>
</dbReference>